<organism evidence="2 3">
    <name type="scientific">Streptomyces microflavus DSM 40593</name>
    <dbReference type="NCBI Taxonomy" id="1303692"/>
    <lineage>
        <taxon>Bacteria</taxon>
        <taxon>Bacillati</taxon>
        <taxon>Actinomycetota</taxon>
        <taxon>Actinomycetes</taxon>
        <taxon>Kitasatosporales</taxon>
        <taxon>Streptomycetaceae</taxon>
        <taxon>Streptomyces</taxon>
    </lineage>
</organism>
<proteinExistence type="predicted"/>
<gene>
    <name evidence="2" type="ORF">SFUL_5515</name>
</gene>
<feature type="compositionally biased region" description="Basic and acidic residues" evidence="1">
    <location>
        <begin position="1"/>
        <end position="16"/>
    </location>
</feature>
<dbReference type="PATRIC" id="fig|1303692.3.peg.5541"/>
<feature type="region of interest" description="Disordered" evidence="1">
    <location>
        <begin position="1"/>
        <end position="43"/>
    </location>
</feature>
<evidence type="ECO:0000256" key="1">
    <source>
        <dbReference type="SAM" id="MobiDB-lite"/>
    </source>
</evidence>
<accession>N0D3F1</accession>
<sequence length="43" mass="4734">MLRRYHDSAPTDDKPSGRSRKPRPVKAEPKASPAEPVTPPPRG</sequence>
<name>N0D3F1_STRMI</name>
<evidence type="ECO:0000313" key="3">
    <source>
        <dbReference type="Proteomes" id="UP000013304"/>
    </source>
</evidence>
<dbReference type="KEGG" id="sfi:SFUL_5515"/>
<dbReference type="HOGENOM" id="CLU_3240171_0_0_11"/>
<reference evidence="2 3" key="1">
    <citation type="submission" date="2013-04" db="EMBL/GenBank/DDBJ databases">
        <title>Complete genome sequence of Streptomyces fulvissimus.</title>
        <authorList>
            <person name="Myronovskyi M."/>
            <person name="Tokovenko B."/>
            <person name="Manderscheid N."/>
            <person name="Petzke L."/>
            <person name="Luzhetskyy A."/>
        </authorList>
    </citation>
    <scope>NUCLEOTIDE SEQUENCE [LARGE SCALE GENOMIC DNA]</scope>
    <source>
        <strain evidence="2 3">DSM 40593</strain>
    </source>
</reference>
<dbReference type="AlphaFoldDB" id="N0D3F1"/>
<evidence type="ECO:0000313" key="2">
    <source>
        <dbReference type="EMBL" id="AGK80403.1"/>
    </source>
</evidence>
<protein>
    <submittedName>
        <fullName evidence="2">Uncharacterized protein</fullName>
    </submittedName>
</protein>
<dbReference type="EMBL" id="CP005080">
    <property type="protein sequence ID" value="AGK80403.1"/>
    <property type="molecule type" value="Genomic_DNA"/>
</dbReference>
<dbReference type="Proteomes" id="UP000013304">
    <property type="component" value="Chromosome"/>
</dbReference>
<dbReference type="RefSeq" id="WP_015611706.1">
    <property type="nucleotide sequence ID" value="NC_021177.1"/>
</dbReference>